<keyword evidence="6" id="KW-1185">Reference proteome</keyword>
<sequence>MRIKSTTIENAVQTIFAHPSIIDCLQGCDVAFSFASDIPSTLLIDCAQLHSLFHEKLFAVAPFHSKASFALSIELVYEEDGAVLSFSGCQSEGRDKRQEFHFTMPFGFEEIQEKTESFQQRFNILLADDNRENRRYYEAFFTAMGHSLTTVADGVEVLKKMTDEDCDFDLILMDLKMPTMSGFEATQEIRSGQAPLCNIPIIGFTASIDKNISQKCQRIGMDTLLEKPIQQDHFLRVLLPILEAKKEWQTQR</sequence>
<keyword evidence="1 3" id="KW-0597">Phosphoprotein</keyword>
<protein>
    <submittedName>
        <fullName evidence="5">Response regulator</fullName>
    </submittedName>
</protein>
<dbReference type="PANTHER" id="PTHR45339">
    <property type="entry name" value="HYBRID SIGNAL TRANSDUCTION HISTIDINE KINASE J"/>
    <property type="match status" value="1"/>
</dbReference>
<evidence type="ECO:0000313" key="5">
    <source>
        <dbReference type="EMBL" id="WND02663.1"/>
    </source>
</evidence>
<dbReference type="Gene3D" id="3.40.50.2300">
    <property type="match status" value="1"/>
</dbReference>
<evidence type="ECO:0000313" key="6">
    <source>
        <dbReference type="Proteomes" id="UP001268683"/>
    </source>
</evidence>
<dbReference type="SUPFAM" id="SSF52172">
    <property type="entry name" value="CheY-like"/>
    <property type="match status" value="1"/>
</dbReference>
<evidence type="ECO:0000256" key="2">
    <source>
        <dbReference type="ARBA" id="ARBA00023012"/>
    </source>
</evidence>
<dbReference type="SMART" id="SM00448">
    <property type="entry name" value="REC"/>
    <property type="match status" value="1"/>
</dbReference>
<gene>
    <name evidence="5" type="ORF">QGN29_14010</name>
</gene>
<reference evidence="5" key="1">
    <citation type="submission" date="2023-04" db="EMBL/GenBank/DDBJ databases">
        <title>Complete genome sequence of Temperatibacter marinus.</title>
        <authorList>
            <person name="Rong J.-C."/>
            <person name="Yi M.-L."/>
            <person name="Zhao Q."/>
        </authorList>
    </citation>
    <scope>NUCLEOTIDE SEQUENCE</scope>
    <source>
        <strain evidence="5">NBRC 110045</strain>
    </source>
</reference>
<keyword evidence="2" id="KW-0902">Two-component regulatory system</keyword>
<dbReference type="Proteomes" id="UP001268683">
    <property type="component" value="Chromosome"/>
</dbReference>
<dbReference type="InterPro" id="IPR011006">
    <property type="entry name" value="CheY-like_superfamily"/>
</dbReference>
<dbReference type="GO" id="GO:0000160">
    <property type="term" value="P:phosphorelay signal transduction system"/>
    <property type="evidence" value="ECO:0007669"/>
    <property type="project" value="UniProtKB-KW"/>
</dbReference>
<dbReference type="Pfam" id="PF00072">
    <property type="entry name" value="Response_reg"/>
    <property type="match status" value="1"/>
</dbReference>
<feature type="modified residue" description="4-aspartylphosphate" evidence="3">
    <location>
        <position position="174"/>
    </location>
</feature>
<evidence type="ECO:0000256" key="1">
    <source>
        <dbReference type="ARBA" id="ARBA00022553"/>
    </source>
</evidence>
<evidence type="ECO:0000256" key="3">
    <source>
        <dbReference type="PROSITE-ProRule" id="PRU00169"/>
    </source>
</evidence>
<dbReference type="KEGG" id="tmk:QGN29_14010"/>
<dbReference type="RefSeq" id="WP_310798499.1">
    <property type="nucleotide sequence ID" value="NZ_CP123872.1"/>
</dbReference>
<dbReference type="CDD" id="cd17546">
    <property type="entry name" value="REC_hyHK_CKI1_RcsC-like"/>
    <property type="match status" value="1"/>
</dbReference>
<dbReference type="EMBL" id="CP123872">
    <property type="protein sequence ID" value="WND02663.1"/>
    <property type="molecule type" value="Genomic_DNA"/>
</dbReference>
<feature type="domain" description="Response regulatory" evidence="4">
    <location>
        <begin position="123"/>
        <end position="242"/>
    </location>
</feature>
<name>A0AA52HAJ4_9PROT</name>
<evidence type="ECO:0000259" key="4">
    <source>
        <dbReference type="PROSITE" id="PS50110"/>
    </source>
</evidence>
<dbReference type="InterPro" id="IPR001789">
    <property type="entry name" value="Sig_transdc_resp-reg_receiver"/>
</dbReference>
<proteinExistence type="predicted"/>
<dbReference type="AlphaFoldDB" id="A0AA52HAJ4"/>
<accession>A0AA52HAJ4</accession>
<dbReference type="PROSITE" id="PS50110">
    <property type="entry name" value="RESPONSE_REGULATORY"/>
    <property type="match status" value="1"/>
</dbReference>
<organism evidence="5 6">
    <name type="scientific">Temperatibacter marinus</name>
    <dbReference type="NCBI Taxonomy" id="1456591"/>
    <lineage>
        <taxon>Bacteria</taxon>
        <taxon>Pseudomonadati</taxon>
        <taxon>Pseudomonadota</taxon>
        <taxon>Alphaproteobacteria</taxon>
        <taxon>Kordiimonadales</taxon>
        <taxon>Temperatibacteraceae</taxon>
        <taxon>Temperatibacter</taxon>
    </lineage>
</organism>
<dbReference type="PANTHER" id="PTHR45339:SF1">
    <property type="entry name" value="HYBRID SIGNAL TRANSDUCTION HISTIDINE KINASE J"/>
    <property type="match status" value="1"/>
</dbReference>